<organism evidence="2 3">
    <name type="scientific">Paenibacillus soyae</name>
    <dbReference type="NCBI Taxonomy" id="2969249"/>
    <lineage>
        <taxon>Bacteria</taxon>
        <taxon>Bacillati</taxon>
        <taxon>Bacillota</taxon>
        <taxon>Bacilli</taxon>
        <taxon>Bacillales</taxon>
        <taxon>Paenibacillaceae</taxon>
        <taxon>Paenibacillus</taxon>
    </lineage>
</organism>
<keyword evidence="3" id="KW-1185">Reference proteome</keyword>
<feature type="transmembrane region" description="Helical" evidence="1">
    <location>
        <begin position="66"/>
        <end position="86"/>
    </location>
</feature>
<evidence type="ECO:0000313" key="3">
    <source>
        <dbReference type="Proteomes" id="UP001141950"/>
    </source>
</evidence>
<dbReference type="GO" id="GO:0005886">
    <property type="term" value="C:plasma membrane"/>
    <property type="evidence" value="ECO:0007669"/>
    <property type="project" value="TreeGrafter"/>
</dbReference>
<dbReference type="InterPro" id="IPR006750">
    <property type="entry name" value="YdcZ"/>
</dbReference>
<feature type="transmembrane region" description="Helical" evidence="1">
    <location>
        <begin position="92"/>
        <end position="110"/>
    </location>
</feature>
<sequence length="159" mass="17086">MWQGLLLAAFGGALVGLQNIFNKRVHEKASPWTTTTLVLGMGFAASLLMGLLMEGEQLFNLGNMKLWFWFSGVIGVGVVVCITQATKLLGPTYATSIALISQIGFALWWDTQGWMGLEKVPFTFNQAAGVLIIVGGILVFKLGGAVKLRSARKPLKDAG</sequence>
<dbReference type="EMBL" id="JANIPJ010000013">
    <property type="protein sequence ID" value="MCR2805855.1"/>
    <property type="molecule type" value="Genomic_DNA"/>
</dbReference>
<keyword evidence="1" id="KW-0812">Transmembrane</keyword>
<feature type="transmembrane region" description="Helical" evidence="1">
    <location>
        <begin position="32"/>
        <end position="54"/>
    </location>
</feature>
<evidence type="ECO:0000256" key="1">
    <source>
        <dbReference type="SAM" id="Phobius"/>
    </source>
</evidence>
<feature type="transmembrane region" description="Helical" evidence="1">
    <location>
        <begin position="122"/>
        <end position="140"/>
    </location>
</feature>
<evidence type="ECO:0000313" key="2">
    <source>
        <dbReference type="EMBL" id="MCR2805855.1"/>
    </source>
</evidence>
<keyword evidence="1" id="KW-0472">Membrane</keyword>
<accession>A0A9X2MSX5</accession>
<dbReference type="Pfam" id="PF04657">
    <property type="entry name" value="DMT_YdcZ"/>
    <property type="match status" value="1"/>
</dbReference>
<name>A0A9X2MSX5_9BACL</name>
<reference evidence="2" key="1">
    <citation type="submission" date="2022-08" db="EMBL/GenBank/DDBJ databases">
        <title>The genomic sequence of strain Paenibacillus sp. SCIV0701.</title>
        <authorList>
            <person name="Zhao H."/>
        </authorList>
    </citation>
    <scope>NUCLEOTIDE SEQUENCE</scope>
    <source>
        <strain evidence="2">SCIV0701</strain>
    </source>
</reference>
<protein>
    <submittedName>
        <fullName evidence="2">DMT family transporter</fullName>
    </submittedName>
</protein>
<dbReference type="RefSeq" id="WP_257448754.1">
    <property type="nucleotide sequence ID" value="NZ_JANIPJ010000013.1"/>
</dbReference>
<dbReference type="AlphaFoldDB" id="A0A9X2MSX5"/>
<dbReference type="PANTHER" id="PTHR34821">
    <property type="entry name" value="INNER MEMBRANE PROTEIN YDCZ"/>
    <property type="match status" value="1"/>
</dbReference>
<proteinExistence type="predicted"/>
<gene>
    <name evidence="2" type="ORF">NQZ67_18390</name>
</gene>
<comment type="caution">
    <text evidence="2">The sequence shown here is derived from an EMBL/GenBank/DDBJ whole genome shotgun (WGS) entry which is preliminary data.</text>
</comment>
<keyword evidence="1" id="KW-1133">Transmembrane helix</keyword>
<dbReference type="PANTHER" id="PTHR34821:SF3">
    <property type="entry name" value="MEMBRANE PROTEIN"/>
    <property type="match status" value="1"/>
</dbReference>
<dbReference type="Proteomes" id="UP001141950">
    <property type="component" value="Unassembled WGS sequence"/>
</dbReference>